<name>A0A388JRM1_CHABU</name>
<evidence type="ECO:0000313" key="2">
    <source>
        <dbReference type="Proteomes" id="UP000265515"/>
    </source>
</evidence>
<gene>
    <name evidence="1" type="ORF">CBR_g4309</name>
</gene>
<evidence type="ECO:0000313" key="1">
    <source>
        <dbReference type="EMBL" id="GBG60352.1"/>
    </source>
</evidence>
<dbReference type="Proteomes" id="UP000265515">
    <property type="component" value="Unassembled WGS sequence"/>
</dbReference>
<dbReference type="AlphaFoldDB" id="A0A388JRM1"/>
<proteinExistence type="predicted"/>
<dbReference type="Gramene" id="GBG60352">
    <property type="protein sequence ID" value="GBG60352"/>
    <property type="gene ID" value="CBR_g4309"/>
</dbReference>
<dbReference type="EMBL" id="BFEA01000010">
    <property type="protein sequence ID" value="GBG60352.1"/>
    <property type="molecule type" value="Genomic_DNA"/>
</dbReference>
<reference evidence="1 2" key="1">
    <citation type="journal article" date="2018" name="Cell">
        <title>The Chara Genome: Secondary Complexity and Implications for Plant Terrestrialization.</title>
        <authorList>
            <person name="Nishiyama T."/>
            <person name="Sakayama H."/>
            <person name="Vries J.D."/>
            <person name="Buschmann H."/>
            <person name="Saint-Marcoux D."/>
            <person name="Ullrich K.K."/>
            <person name="Haas F.B."/>
            <person name="Vanderstraeten L."/>
            <person name="Becker D."/>
            <person name="Lang D."/>
            <person name="Vosolsobe S."/>
            <person name="Rombauts S."/>
            <person name="Wilhelmsson P.K.I."/>
            <person name="Janitza P."/>
            <person name="Kern R."/>
            <person name="Heyl A."/>
            <person name="Rumpler F."/>
            <person name="Villalobos L.I.A.C."/>
            <person name="Clay J.M."/>
            <person name="Skokan R."/>
            <person name="Toyoda A."/>
            <person name="Suzuki Y."/>
            <person name="Kagoshima H."/>
            <person name="Schijlen E."/>
            <person name="Tajeshwar N."/>
            <person name="Catarino B."/>
            <person name="Hetherington A.J."/>
            <person name="Saltykova A."/>
            <person name="Bonnot C."/>
            <person name="Breuninger H."/>
            <person name="Symeonidi A."/>
            <person name="Radhakrishnan G.V."/>
            <person name="Van Nieuwerburgh F."/>
            <person name="Deforce D."/>
            <person name="Chang C."/>
            <person name="Karol K.G."/>
            <person name="Hedrich R."/>
            <person name="Ulvskov P."/>
            <person name="Glockner G."/>
            <person name="Delwiche C.F."/>
            <person name="Petrasek J."/>
            <person name="Van de Peer Y."/>
            <person name="Friml J."/>
            <person name="Beilby M."/>
            <person name="Dolan L."/>
            <person name="Kohara Y."/>
            <person name="Sugano S."/>
            <person name="Fujiyama A."/>
            <person name="Delaux P.-M."/>
            <person name="Quint M."/>
            <person name="TheiBen G."/>
            <person name="Hagemann M."/>
            <person name="Harholt J."/>
            <person name="Dunand C."/>
            <person name="Zachgo S."/>
            <person name="Langdale J."/>
            <person name="Maumus F."/>
            <person name="Straeten D.V.D."/>
            <person name="Gould S.B."/>
            <person name="Rensing S.A."/>
        </authorList>
    </citation>
    <scope>NUCLEOTIDE SEQUENCE [LARGE SCALE GENOMIC DNA]</scope>
    <source>
        <strain evidence="1 2">S276</strain>
    </source>
</reference>
<comment type="caution">
    <text evidence="1">The sequence shown here is derived from an EMBL/GenBank/DDBJ whole genome shotgun (WGS) entry which is preliminary data.</text>
</comment>
<accession>A0A388JRM1</accession>
<sequence length="343" mass="39043">MLGDISTFTAPATISEQLDTLKTEVRQLQQLPDKDGNTSAQQYKMPTFRIEKFDDYTHQDPVPRWQGFMTELRIPHIPEHSYIRVLFLNSKGGCQIWLSHLATTHGVQVADLHKEISWEDQTRQWKKRSIVDDAAALAINRLFSMTQGNTPTRDWLTKWQKIVATPDLDLPFPHLHREFYNVLCVALSLPLGDRELYITFVEIINKAREIIKTNRTVAHEKYASDLLPDSKNSGVTYPDMQRLLQLRDDCLSAHGRGTTAYGTRKEPQRRLKASRSMAWKKLILVEPMEVNAWTADSNGLIEMCGVIPEINGGYTSGNSGWGILGKEERANALPRPGYRARDG</sequence>
<keyword evidence="2" id="KW-1185">Reference proteome</keyword>
<protein>
    <submittedName>
        <fullName evidence="1">Uncharacterized protein</fullName>
    </submittedName>
</protein>
<organism evidence="1 2">
    <name type="scientific">Chara braunii</name>
    <name type="common">Braun's stonewort</name>
    <dbReference type="NCBI Taxonomy" id="69332"/>
    <lineage>
        <taxon>Eukaryota</taxon>
        <taxon>Viridiplantae</taxon>
        <taxon>Streptophyta</taxon>
        <taxon>Charophyceae</taxon>
        <taxon>Charales</taxon>
        <taxon>Characeae</taxon>
        <taxon>Chara</taxon>
    </lineage>
</organism>